<dbReference type="Pfam" id="PF00085">
    <property type="entry name" value="Thioredoxin"/>
    <property type="match status" value="4"/>
</dbReference>
<evidence type="ECO:0000259" key="8">
    <source>
        <dbReference type="PROSITE" id="PS50076"/>
    </source>
</evidence>
<protein>
    <recommendedName>
        <fullName evidence="2">DnaJ homolog subfamily C member 10</fullName>
    </recommendedName>
    <alternativeName>
        <fullName evidence="3">DnaJ homolog subfamily C member 16</fullName>
    </alternativeName>
    <alternativeName>
        <fullName evidence="6">Endoplasmic reticulum DNA J domain-containing protein 8</fullName>
    </alternativeName>
</protein>
<dbReference type="PROSITE" id="PS51352">
    <property type="entry name" value="THIOREDOXIN_2"/>
    <property type="match status" value="4"/>
</dbReference>
<dbReference type="InterPro" id="IPR036249">
    <property type="entry name" value="Thioredoxin-like_sf"/>
</dbReference>
<dbReference type="Gene3D" id="1.10.287.110">
    <property type="entry name" value="DnaJ domain"/>
    <property type="match status" value="1"/>
</dbReference>
<dbReference type="InterPro" id="IPR052460">
    <property type="entry name" value="ER_disulfide_reductase"/>
</dbReference>
<evidence type="ECO:0000256" key="1">
    <source>
        <dbReference type="ARBA" id="ARBA00004163"/>
    </source>
</evidence>
<proteinExistence type="predicted"/>
<keyword evidence="4" id="KW-0072">Autophagy</keyword>
<feature type="chain" id="PRO_5008586209" description="DnaJ homolog subfamily C member 10" evidence="7">
    <location>
        <begin position="18"/>
        <end position="777"/>
    </location>
</feature>
<dbReference type="Pfam" id="PF00226">
    <property type="entry name" value="DnaJ"/>
    <property type="match status" value="1"/>
</dbReference>
<dbReference type="PROSITE" id="PS00636">
    <property type="entry name" value="DNAJ_1"/>
    <property type="match status" value="1"/>
</dbReference>
<dbReference type="PROSITE" id="PS50076">
    <property type="entry name" value="DNAJ_2"/>
    <property type="match status" value="1"/>
</dbReference>
<dbReference type="GO" id="GO:0016671">
    <property type="term" value="F:oxidoreductase activity, acting on a sulfur group of donors, disulfide as acceptor"/>
    <property type="evidence" value="ECO:0007669"/>
    <property type="project" value="TreeGrafter"/>
</dbReference>
<dbReference type="Gene3D" id="3.40.30.10">
    <property type="entry name" value="Glutaredoxin"/>
    <property type="match status" value="5"/>
</dbReference>
<comment type="subcellular location">
    <subcellularLocation>
        <location evidence="1">Endoplasmic reticulum membrane</location>
        <topology evidence="1">Single-pass type IV membrane protein</topology>
    </subcellularLocation>
</comment>
<dbReference type="InterPro" id="IPR017937">
    <property type="entry name" value="Thioredoxin_CS"/>
</dbReference>
<dbReference type="PRINTS" id="PR00421">
    <property type="entry name" value="THIOREDOXIN"/>
</dbReference>
<dbReference type="InterPro" id="IPR013766">
    <property type="entry name" value="Thioredoxin_domain"/>
</dbReference>
<feature type="signal peptide" evidence="7">
    <location>
        <begin position="1"/>
        <end position="17"/>
    </location>
</feature>
<evidence type="ECO:0000256" key="2">
    <source>
        <dbReference type="ARBA" id="ARBA00020920"/>
    </source>
</evidence>
<reference evidence="10" key="1">
    <citation type="submission" date="2015-11" db="EMBL/GenBank/DDBJ databases">
        <title>De novo transcriptome assembly of four potential Pierce s Disease insect vectors from Arizona vineyards.</title>
        <authorList>
            <person name="Tassone E.E."/>
        </authorList>
    </citation>
    <scope>NUCLEOTIDE SEQUENCE</scope>
</reference>
<dbReference type="GO" id="GO:0015035">
    <property type="term" value="F:protein-disulfide reductase activity"/>
    <property type="evidence" value="ECO:0007669"/>
    <property type="project" value="TreeGrafter"/>
</dbReference>
<feature type="domain" description="Thioredoxin" evidence="9">
    <location>
        <begin position="67"/>
        <end position="221"/>
    </location>
</feature>
<dbReference type="AlphaFoldDB" id="A0A1B6K1C2"/>
<evidence type="ECO:0000313" key="10">
    <source>
        <dbReference type="EMBL" id="JAT05260.1"/>
    </source>
</evidence>
<organism evidence="10">
    <name type="scientific">Homalodisca liturata</name>
    <dbReference type="NCBI Taxonomy" id="320908"/>
    <lineage>
        <taxon>Eukaryota</taxon>
        <taxon>Metazoa</taxon>
        <taxon>Ecdysozoa</taxon>
        <taxon>Arthropoda</taxon>
        <taxon>Hexapoda</taxon>
        <taxon>Insecta</taxon>
        <taxon>Pterygota</taxon>
        <taxon>Neoptera</taxon>
        <taxon>Paraneoptera</taxon>
        <taxon>Hemiptera</taxon>
        <taxon>Auchenorrhyncha</taxon>
        <taxon>Membracoidea</taxon>
        <taxon>Cicadellidae</taxon>
        <taxon>Cicadellinae</taxon>
        <taxon>Proconiini</taxon>
        <taxon>Homalodisca</taxon>
    </lineage>
</organism>
<dbReference type="SUPFAM" id="SSF46565">
    <property type="entry name" value="Chaperone J-domain"/>
    <property type="match status" value="1"/>
</dbReference>
<dbReference type="GO" id="GO:0051787">
    <property type="term" value="F:misfolded protein binding"/>
    <property type="evidence" value="ECO:0007669"/>
    <property type="project" value="TreeGrafter"/>
</dbReference>
<dbReference type="CDD" id="cd02961">
    <property type="entry name" value="PDI_a_family"/>
    <property type="match status" value="1"/>
</dbReference>
<evidence type="ECO:0000256" key="6">
    <source>
        <dbReference type="ARBA" id="ARBA00035043"/>
    </source>
</evidence>
<feature type="domain" description="Thioredoxin" evidence="9">
    <location>
        <begin position="654"/>
        <end position="769"/>
    </location>
</feature>
<gene>
    <name evidence="10" type="ORF">g.24008</name>
</gene>
<accession>A0A1B6K1C2</accession>
<feature type="domain" description="Thioredoxin" evidence="9">
    <location>
        <begin position="546"/>
        <end position="653"/>
    </location>
</feature>
<dbReference type="SUPFAM" id="SSF52833">
    <property type="entry name" value="Thioredoxin-like"/>
    <property type="match status" value="5"/>
</dbReference>
<dbReference type="PRINTS" id="PR00625">
    <property type="entry name" value="JDOMAIN"/>
</dbReference>
<dbReference type="GO" id="GO:0005788">
    <property type="term" value="C:endoplasmic reticulum lumen"/>
    <property type="evidence" value="ECO:0007669"/>
    <property type="project" value="TreeGrafter"/>
</dbReference>
<name>A0A1B6K1C2_9HEMI</name>
<evidence type="ECO:0000256" key="4">
    <source>
        <dbReference type="ARBA" id="ARBA00023006"/>
    </source>
</evidence>
<evidence type="ECO:0000256" key="3">
    <source>
        <dbReference type="ARBA" id="ARBA00020921"/>
    </source>
</evidence>
<dbReference type="CDD" id="cd06257">
    <property type="entry name" value="DnaJ"/>
    <property type="match status" value="1"/>
</dbReference>
<dbReference type="EMBL" id="GECU01002447">
    <property type="protein sequence ID" value="JAT05260.1"/>
    <property type="molecule type" value="Transcribed_RNA"/>
</dbReference>
<dbReference type="PROSITE" id="PS00194">
    <property type="entry name" value="THIOREDOXIN_1"/>
    <property type="match status" value="3"/>
</dbReference>
<dbReference type="PANTHER" id="PTHR44340:SF1">
    <property type="entry name" value="DNAJ HOMOLOG SUBFAMILY C MEMBER 10"/>
    <property type="match status" value="1"/>
</dbReference>
<feature type="domain" description="J" evidence="8">
    <location>
        <begin position="19"/>
        <end position="84"/>
    </location>
</feature>
<evidence type="ECO:0000259" key="9">
    <source>
        <dbReference type="PROSITE" id="PS51352"/>
    </source>
</evidence>
<evidence type="ECO:0000256" key="5">
    <source>
        <dbReference type="ARBA" id="ARBA00035002"/>
    </source>
</evidence>
<dbReference type="InterPro" id="IPR036869">
    <property type="entry name" value="J_dom_sf"/>
</dbReference>
<dbReference type="GO" id="GO:0005789">
    <property type="term" value="C:endoplasmic reticulum membrane"/>
    <property type="evidence" value="ECO:0007669"/>
    <property type="project" value="UniProtKB-SubCell"/>
</dbReference>
<dbReference type="GO" id="GO:0036498">
    <property type="term" value="P:IRE1-mediated unfolded protein response"/>
    <property type="evidence" value="ECO:0007669"/>
    <property type="project" value="TreeGrafter"/>
</dbReference>
<dbReference type="SMART" id="SM00271">
    <property type="entry name" value="DnaJ"/>
    <property type="match status" value="1"/>
</dbReference>
<dbReference type="FunFam" id="1.10.287.110:FF:000029">
    <property type="entry name" value="DnaJ homolog subfamily C member 10"/>
    <property type="match status" value="1"/>
</dbReference>
<comment type="function">
    <text evidence="5">Plays an important role in regulating the size of autophagosomes during the formation process.</text>
</comment>
<dbReference type="InterPro" id="IPR001623">
    <property type="entry name" value="DnaJ_domain"/>
</dbReference>
<dbReference type="PANTHER" id="PTHR44340">
    <property type="entry name" value="DNAJ HOMOLOG SUBFAMILY C MEMBER 10"/>
    <property type="match status" value="1"/>
</dbReference>
<evidence type="ECO:0000256" key="7">
    <source>
        <dbReference type="SAM" id="SignalP"/>
    </source>
</evidence>
<keyword evidence="7" id="KW-0732">Signal</keyword>
<dbReference type="InterPro" id="IPR018253">
    <property type="entry name" value="DnaJ_domain_CS"/>
</dbReference>
<sequence>MYLTKILVLLCVGLSSGSDYYELLGITKDADNKEIRKAFKKLAVTLHPDKNQGDSEAHDKFVKVTRAYEVLKDPQQRKHYDLHGETTSSSWSQSQYHSYTYYRDHFGIYDDDPNVITLNSADFETLVEKSPKQWFINFYSPLCSHCHDLAPAWRRLAADLEGVVMFGAVNCEEDWNLCRQQNIRSYPSLVLYPSKERYNGPHAEESLSQFVLSRAVKDVRTVATTEEWTQLTAPPHPSSWLLVLCNSDSLPDCLVDEQLTRLAAALYGLVGVAVLDCVSLPICTQLTQGDYTSTVFWQRGGDGESFATRTVVSELPRDMAKEVFTFLPEPQELDVNSFQDMVTRLELGSSTAWLVDFYLGSDSDLDLEMKKLTAMLSSMNVGRVNCARYPSVCADMSVSRYPSVAVFKAGGGHEVFHGTVTALAVAQFARESARATNIRTLSPELFPQLVTQGADGSSAWFVDFYAPWCPPCMRLLPELRKASERFDTVVRFGTVDCTIHSALCRQHNVQSYPTTVLFNVSQPSQLFRGEHTASSIIDFIQDIINPQVVKLTEETFYTSVGRKPLDSVWLVDFFMPWCGPCQALGPQWRKLAKMVSDLPKVFVGEVNCQEELELCRQQGVRSYPTIRLYPFQSTGLSTVAMYSGYQRDAKSIRMWLYNFLPSLVEELTAEKFDQIIKGPDAWLIDFYAPWCGHCHAFAPEFATVAQRLEGRVKCGKVNCDVERVVCQRAGVSAYPTVQWYRPASHQTRGQEITTQQADKIVNFVEDQLRHLRGHDEL</sequence>
<dbReference type="GO" id="GO:0006914">
    <property type="term" value="P:autophagy"/>
    <property type="evidence" value="ECO:0007669"/>
    <property type="project" value="UniProtKB-KW"/>
</dbReference>
<feature type="domain" description="Thioredoxin" evidence="9">
    <location>
        <begin position="440"/>
        <end position="545"/>
    </location>
</feature>